<dbReference type="EMBL" id="CM009305">
    <property type="protein sequence ID" value="PNS99239.1"/>
    <property type="molecule type" value="Genomic_DNA"/>
</dbReference>
<name>A0A2K1XEP4_POPTR</name>
<gene>
    <name evidence="2" type="ORF">POPTR_016G122100</name>
</gene>
<organism evidence="2 3">
    <name type="scientific">Populus trichocarpa</name>
    <name type="common">Western balsam poplar</name>
    <name type="synonym">Populus balsamifera subsp. trichocarpa</name>
    <dbReference type="NCBI Taxonomy" id="3694"/>
    <lineage>
        <taxon>Eukaryota</taxon>
        <taxon>Viridiplantae</taxon>
        <taxon>Streptophyta</taxon>
        <taxon>Embryophyta</taxon>
        <taxon>Tracheophyta</taxon>
        <taxon>Spermatophyta</taxon>
        <taxon>Magnoliopsida</taxon>
        <taxon>eudicotyledons</taxon>
        <taxon>Gunneridae</taxon>
        <taxon>Pentapetalae</taxon>
        <taxon>rosids</taxon>
        <taxon>fabids</taxon>
        <taxon>Malpighiales</taxon>
        <taxon>Salicaceae</taxon>
        <taxon>Saliceae</taxon>
        <taxon>Populus</taxon>
    </lineage>
</organism>
<keyword evidence="1" id="KW-0732">Signal</keyword>
<reference evidence="2 3" key="1">
    <citation type="journal article" date="2006" name="Science">
        <title>The genome of black cottonwood, Populus trichocarpa (Torr. &amp; Gray).</title>
        <authorList>
            <person name="Tuskan G.A."/>
            <person name="Difazio S."/>
            <person name="Jansson S."/>
            <person name="Bohlmann J."/>
            <person name="Grigoriev I."/>
            <person name="Hellsten U."/>
            <person name="Putnam N."/>
            <person name="Ralph S."/>
            <person name="Rombauts S."/>
            <person name="Salamov A."/>
            <person name="Schein J."/>
            <person name="Sterck L."/>
            <person name="Aerts A."/>
            <person name="Bhalerao R.R."/>
            <person name="Bhalerao R.P."/>
            <person name="Blaudez D."/>
            <person name="Boerjan W."/>
            <person name="Brun A."/>
            <person name="Brunner A."/>
            <person name="Busov V."/>
            <person name="Campbell M."/>
            <person name="Carlson J."/>
            <person name="Chalot M."/>
            <person name="Chapman J."/>
            <person name="Chen G.L."/>
            <person name="Cooper D."/>
            <person name="Coutinho P.M."/>
            <person name="Couturier J."/>
            <person name="Covert S."/>
            <person name="Cronk Q."/>
            <person name="Cunningham R."/>
            <person name="Davis J."/>
            <person name="Degroeve S."/>
            <person name="Dejardin A."/>
            <person name="Depamphilis C."/>
            <person name="Detter J."/>
            <person name="Dirks B."/>
            <person name="Dubchak I."/>
            <person name="Duplessis S."/>
            <person name="Ehlting J."/>
            <person name="Ellis B."/>
            <person name="Gendler K."/>
            <person name="Goodstein D."/>
            <person name="Gribskov M."/>
            <person name="Grimwood J."/>
            <person name="Groover A."/>
            <person name="Gunter L."/>
            <person name="Hamberger B."/>
            <person name="Heinze B."/>
            <person name="Helariutta Y."/>
            <person name="Henrissat B."/>
            <person name="Holligan D."/>
            <person name="Holt R."/>
            <person name="Huang W."/>
            <person name="Islam-Faridi N."/>
            <person name="Jones S."/>
            <person name="Jones-Rhoades M."/>
            <person name="Jorgensen R."/>
            <person name="Joshi C."/>
            <person name="Kangasjarvi J."/>
            <person name="Karlsson J."/>
            <person name="Kelleher C."/>
            <person name="Kirkpatrick R."/>
            <person name="Kirst M."/>
            <person name="Kohler A."/>
            <person name="Kalluri U."/>
            <person name="Larimer F."/>
            <person name="Leebens-Mack J."/>
            <person name="Leple J.C."/>
            <person name="Locascio P."/>
            <person name="Lou Y."/>
            <person name="Lucas S."/>
            <person name="Martin F."/>
            <person name="Montanini B."/>
            <person name="Napoli C."/>
            <person name="Nelson D.R."/>
            <person name="Nelson C."/>
            <person name="Nieminen K."/>
            <person name="Nilsson O."/>
            <person name="Pereda V."/>
            <person name="Peter G."/>
            <person name="Philippe R."/>
            <person name="Pilate G."/>
            <person name="Poliakov A."/>
            <person name="Razumovskaya J."/>
            <person name="Richardson P."/>
            <person name="Rinaldi C."/>
            <person name="Ritland K."/>
            <person name="Rouze P."/>
            <person name="Ryaboy D."/>
            <person name="Schmutz J."/>
            <person name="Schrader J."/>
            <person name="Segerman B."/>
            <person name="Shin H."/>
            <person name="Siddiqui A."/>
            <person name="Sterky F."/>
            <person name="Terry A."/>
            <person name="Tsai C.J."/>
            <person name="Uberbacher E."/>
            <person name="Unneberg P."/>
            <person name="Vahala J."/>
            <person name="Wall K."/>
            <person name="Wessler S."/>
            <person name="Yang G."/>
            <person name="Yin T."/>
            <person name="Douglas C."/>
            <person name="Marra M."/>
            <person name="Sandberg G."/>
            <person name="Van de Peer Y."/>
            <person name="Rokhsar D."/>
        </authorList>
    </citation>
    <scope>NUCLEOTIDE SEQUENCE [LARGE SCALE GENOMIC DNA]</scope>
    <source>
        <strain evidence="3">cv. Nisqually</strain>
    </source>
</reference>
<evidence type="ECO:0000313" key="2">
    <source>
        <dbReference type="EMBL" id="PNS99239.1"/>
    </source>
</evidence>
<dbReference type="AlphaFoldDB" id="A0A2K1XEP4"/>
<evidence type="ECO:0000256" key="1">
    <source>
        <dbReference type="SAM" id="SignalP"/>
    </source>
</evidence>
<protein>
    <recommendedName>
        <fullName evidence="4">Secreted protein</fullName>
    </recommendedName>
</protein>
<dbReference type="Proteomes" id="UP000006729">
    <property type="component" value="Chromosome 16"/>
</dbReference>
<proteinExistence type="predicted"/>
<feature type="chain" id="PRO_5014345483" description="Secreted protein" evidence="1">
    <location>
        <begin position="21"/>
        <end position="75"/>
    </location>
</feature>
<evidence type="ECO:0000313" key="3">
    <source>
        <dbReference type="Proteomes" id="UP000006729"/>
    </source>
</evidence>
<feature type="signal peptide" evidence="1">
    <location>
        <begin position="1"/>
        <end position="20"/>
    </location>
</feature>
<sequence length="75" mass="8707">MPSFMLVRMASSWLVASVASTWSTSVSQTQVTKLHRAQKLSYKSENTVSPRPLIKSYQRSEKEKWRATVEWTKRC</sequence>
<keyword evidence="3" id="KW-1185">Reference proteome</keyword>
<evidence type="ECO:0008006" key="4">
    <source>
        <dbReference type="Google" id="ProtNLM"/>
    </source>
</evidence>
<accession>A0A2K1XEP4</accession>
<dbReference type="InParanoid" id="A0A2K1XEP4"/>